<keyword evidence="12" id="KW-1185">Reference proteome</keyword>
<keyword evidence="9" id="KW-1133">Transmembrane helix</keyword>
<dbReference type="InterPro" id="IPR001214">
    <property type="entry name" value="SET_dom"/>
</dbReference>
<evidence type="ECO:0000256" key="1">
    <source>
        <dbReference type="ARBA" id="ARBA00004123"/>
    </source>
</evidence>
<comment type="catalytic activity">
    <reaction evidence="8">
        <text>L-lysyl-[protein] + S-adenosyl-L-methionine = N(6)-methyl-L-lysyl-[protein] + S-adenosyl-L-homocysteine + H(+)</text>
        <dbReference type="Rhea" id="RHEA:51736"/>
        <dbReference type="Rhea" id="RHEA-COMP:9752"/>
        <dbReference type="Rhea" id="RHEA-COMP:13053"/>
        <dbReference type="ChEBI" id="CHEBI:15378"/>
        <dbReference type="ChEBI" id="CHEBI:29969"/>
        <dbReference type="ChEBI" id="CHEBI:57856"/>
        <dbReference type="ChEBI" id="CHEBI:59789"/>
        <dbReference type="ChEBI" id="CHEBI:61929"/>
    </reaction>
</comment>
<evidence type="ECO:0000313" key="11">
    <source>
        <dbReference type="EMBL" id="VUZ50173.1"/>
    </source>
</evidence>
<evidence type="ECO:0000313" key="12">
    <source>
        <dbReference type="Proteomes" id="UP000321570"/>
    </source>
</evidence>
<dbReference type="Proteomes" id="UP000321570">
    <property type="component" value="Unassembled WGS sequence"/>
</dbReference>
<feature type="domain" description="SET" evidence="10">
    <location>
        <begin position="91"/>
        <end position="279"/>
    </location>
</feature>
<keyword evidence="4" id="KW-0489">Methyltransferase</keyword>
<evidence type="ECO:0000256" key="9">
    <source>
        <dbReference type="SAM" id="Phobius"/>
    </source>
</evidence>
<dbReference type="GO" id="GO:0005634">
    <property type="term" value="C:nucleus"/>
    <property type="evidence" value="ECO:0007669"/>
    <property type="project" value="UniProtKB-SubCell"/>
</dbReference>
<proteinExistence type="predicted"/>
<feature type="transmembrane region" description="Helical" evidence="9">
    <location>
        <begin position="154"/>
        <end position="175"/>
    </location>
</feature>
<comment type="subcellular location">
    <subcellularLocation>
        <location evidence="2">Cytoplasm</location>
    </subcellularLocation>
    <subcellularLocation>
        <location evidence="1">Nucleus</location>
    </subcellularLocation>
</comment>
<dbReference type="GO" id="GO:0005737">
    <property type="term" value="C:cytoplasm"/>
    <property type="evidence" value="ECO:0007669"/>
    <property type="project" value="UniProtKB-SubCell"/>
</dbReference>
<dbReference type="PANTHER" id="PTHR46165:SF2">
    <property type="entry name" value="SET AND MYND DOMAIN-CONTAINING PROTEIN 4"/>
    <property type="match status" value="1"/>
</dbReference>
<evidence type="ECO:0000256" key="5">
    <source>
        <dbReference type="ARBA" id="ARBA00022679"/>
    </source>
</evidence>
<evidence type="ECO:0000256" key="4">
    <source>
        <dbReference type="ARBA" id="ARBA00022603"/>
    </source>
</evidence>
<keyword evidence="9" id="KW-0812">Transmembrane</keyword>
<evidence type="ECO:0000256" key="2">
    <source>
        <dbReference type="ARBA" id="ARBA00004496"/>
    </source>
</evidence>
<dbReference type="GO" id="GO:0042826">
    <property type="term" value="F:histone deacetylase binding"/>
    <property type="evidence" value="ECO:0007669"/>
    <property type="project" value="TreeGrafter"/>
</dbReference>
<evidence type="ECO:0000256" key="7">
    <source>
        <dbReference type="ARBA" id="ARBA00023242"/>
    </source>
</evidence>
<dbReference type="PROSITE" id="PS50280">
    <property type="entry name" value="SET"/>
    <property type="match status" value="1"/>
</dbReference>
<dbReference type="InterPro" id="IPR052097">
    <property type="entry name" value="SET-MYND_domain_protein"/>
</dbReference>
<evidence type="ECO:0000256" key="3">
    <source>
        <dbReference type="ARBA" id="ARBA00022490"/>
    </source>
</evidence>
<name>A0A564YTZ6_HYMDI</name>
<dbReference type="Pfam" id="PF00856">
    <property type="entry name" value="SET"/>
    <property type="match status" value="1"/>
</dbReference>
<dbReference type="AlphaFoldDB" id="A0A564YTZ6"/>
<dbReference type="InterPro" id="IPR046341">
    <property type="entry name" value="SET_dom_sf"/>
</dbReference>
<accession>A0A564YTZ6</accession>
<reference evidence="11 12" key="1">
    <citation type="submission" date="2019-07" db="EMBL/GenBank/DDBJ databases">
        <authorList>
            <person name="Jastrzebski P J."/>
            <person name="Paukszto L."/>
            <person name="Jastrzebski P J."/>
        </authorList>
    </citation>
    <scope>NUCLEOTIDE SEQUENCE [LARGE SCALE GENOMIC DNA]</scope>
    <source>
        <strain evidence="11 12">WMS-il1</strain>
    </source>
</reference>
<keyword evidence="3" id="KW-0963">Cytoplasm</keyword>
<dbReference type="GO" id="GO:0032259">
    <property type="term" value="P:methylation"/>
    <property type="evidence" value="ECO:0007669"/>
    <property type="project" value="UniProtKB-KW"/>
</dbReference>
<dbReference type="EMBL" id="CABIJS010000355">
    <property type="protein sequence ID" value="VUZ50173.1"/>
    <property type="molecule type" value="Genomic_DNA"/>
</dbReference>
<evidence type="ECO:0000256" key="6">
    <source>
        <dbReference type="ARBA" id="ARBA00022691"/>
    </source>
</evidence>
<dbReference type="GO" id="GO:0008168">
    <property type="term" value="F:methyltransferase activity"/>
    <property type="evidence" value="ECO:0007669"/>
    <property type="project" value="UniProtKB-KW"/>
</dbReference>
<gene>
    <name evidence="11" type="ORF">WMSIL1_LOCUS9178</name>
</gene>
<evidence type="ECO:0000256" key="8">
    <source>
        <dbReference type="ARBA" id="ARBA00048985"/>
    </source>
</evidence>
<dbReference type="PANTHER" id="PTHR46165">
    <property type="entry name" value="SET AND MYND DOMAIN-CONTAINING PROTEIN 4"/>
    <property type="match status" value="1"/>
</dbReference>
<evidence type="ECO:0000259" key="10">
    <source>
        <dbReference type="PROSITE" id="PS50280"/>
    </source>
</evidence>
<dbReference type="CDD" id="cd10536">
    <property type="entry name" value="SET_SMYD4"/>
    <property type="match status" value="1"/>
</dbReference>
<keyword evidence="7" id="KW-0539">Nucleus</keyword>
<dbReference type="Gene3D" id="1.25.40.10">
    <property type="entry name" value="Tetratricopeptide repeat domain"/>
    <property type="match status" value="1"/>
</dbReference>
<sequence>MTRYCFVCLKRCHNLLPCKNCANVGFCSKMCAKKAGKNKLEGDRYPNRHKYDCNGMLPVIFNCLNESKPSQFCSSLSHTVFNCIANTKLRRLIEYMNTGGKHKDGKWHAAFKGITDIRTIHPNIWDSSNYASVAWLQPCTDGWKKTKGKYGSMLFDFTIASIFLAYCLYISGYPMDWRASIDSDMNRHFFEKPPATWIAACFLYHFQATAINSFRCTDFIFWQDLKKREYLSCGIYPSLSLINHSCNPSADYRFTTDGAAVLIATRNLKAGSEITIAYDVTYAESNTQNRKQVLKESFFFECMCEACVDDWNDNNPQELIKCAVCHFESGVTTPKCPMCRLDLPAEEGLRVVIDSQALIEEVKYREWTDELQKRFASLINKANSLLASPSNTVTLLKEALLEKVDEKVAMWIEEPWQFNFFTCMEPGKSLFSKEDRWHLLD</sequence>
<dbReference type="InterPro" id="IPR044421">
    <property type="entry name" value="SMYD4_SET"/>
</dbReference>
<dbReference type="Gene3D" id="2.170.270.10">
    <property type="entry name" value="SET domain"/>
    <property type="match status" value="1"/>
</dbReference>
<organism evidence="11 12">
    <name type="scientific">Hymenolepis diminuta</name>
    <name type="common">Rat tapeworm</name>
    <dbReference type="NCBI Taxonomy" id="6216"/>
    <lineage>
        <taxon>Eukaryota</taxon>
        <taxon>Metazoa</taxon>
        <taxon>Spiralia</taxon>
        <taxon>Lophotrochozoa</taxon>
        <taxon>Platyhelminthes</taxon>
        <taxon>Cestoda</taxon>
        <taxon>Eucestoda</taxon>
        <taxon>Cyclophyllidea</taxon>
        <taxon>Hymenolepididae</taxon>
        <taxon>Hymenolepis</taxon>
    </lineage>
</organism>
<keyword evidence="6" id="KW-0949">S-adenosyl-L-methionine</keyword>
<dbReference type="InterPro" id="IPR011990">
    <property type="entry name" value="TPR-like_helical_dom_sf"/>
</dbReference>
<feature type="transmembrane region" description="Helical" evidence="9">
    <location>
        <begin position="195"/>
        <end position="214"/>
    </location>
</feature>
<keyword evidence="5" id="KW-0808">Transferase</keyword>
<protein>
    <recommendedName>
        <fullName evidence="10">SET domain-containing protein</fullName>
    </recommendedName>
</protein>
<dbReference type="SUPFAM" id="SSF82199">
    <property type="entry name" value="SET domain"/>
    <property type="match status" value="1"/>
</dbReference>
<keyword evidence="9" id="KW-0472">Membrane</keyword>